<evidence type="ECO:0000313" key="3">
    <source>
        <dbReference type="Proteomes" id="UP000654304"/>
    </source>
</evidence>
<keyword evidence="3" id="KW-1185">Reference proteome</keyword>
<accession>A0ABR7A0G1</accession>
<dbReference type="Proteomes" id="UP000654304">
    <property type="component" value="Unassembled WGS sequence"/>
</dbReference>
<comment type="caution">
    <text evidence="2">The sequence shown here is derived from an EMBL/GenBank/DDBJ whole genome shotgun (WGS) entry which is preliminary data.</text>
</comment>
<feature type="chain" id="PRO_5045165007" evidence="1">
    <location>
        <begin position="26"/>
        <end position="80"/>
    </location>
</feature>
<evidence type="ECO:0000256" key="1">
    <source>
        <dbReference type="SAM" id="SignalP"/>
    </source>
</evidence>
<protein>
    <submittedName>
        <fullName evidence="2">Uncharacterized protein</fullName>
    </submittedName>
</protein>
<name>A0ABR7A0G1_9BURK</name>
<keyword evidence="1" id="KW-0732">Signal</keyword>
<dbReference type="EMBL" id="JACOGD010000001">
    <property type="protein sequence ID" value="MBC3930400.1"/>
    <property type="molecule type" value="Genomic_DNA"/>
</dbReference>
<reference evidence="2 3" key="1">
    <citation type="submission" date="2020-08" db="EMBL/GenBank/DDBJ databases">
        <title>Novel species isolated from subtropical streams in China.</title>
        <authorList>
            <person name="Lu H."/>
        </authorList>
    </citation>
    <scope>NUCLEOTIDE SEQUENCE [LARGE SCALE GENOMIC DNA]</scope>
    <source>
        <strain evidence="2 3">CY22W</strain>
    </source>
</reference>
<proteinExistence type="predicted"/>
<evidence type="ECO:0000313" key="2">
    <source>
        <dbReference type="EMBL" id="MBC3930400.1"/>
    </source>
</evidence>
<gene>
    <name evidence="2" type="ORF">H8K43_01850</name>
</gene>
<sequence>MPRMKVLARTTLMCALALTAFCCQAHLITPYARAQENIKYFNEALAQPEKSDYFRILVEVQRGKLNEHLWLNRVRLDGNI</sequence>
<organism evidence="2 3">
    <name type="scientific">Undibacterium curvum</name>
    <dbReference type="NCBI Taxonomy" id="2762294"/>
    <lineage>
        <taxon>Bacteria</taxon>
        <taxon>Pseudomonadati</taxon>
        <taxon>Pseudomonadota</taxon>
        <taxon>Betaproteobacteria</taxon>
        <taxon>Burkholderiales</taxon>
        <taxon>Oxalobacteraceae</taxon>
        <taxon>Undibacterium</taxon>
    </lineage>
</organism>
<feature type="signal peptide" evidence="1">
    <location>
        <begin position="1"/>
        <end position="25"/>
    </location>
</feature>